<sequence>MTLSRLCRLFAAAFCLIAWLAGSAFAEGLKITEMTVTTKIVKGNPIDSVRRISSKSVKALYCFTRISSPGDTDTTITHVWYLNDEVVGEYELPVKGGHWRTNSKKVLEKGQSGQWRCEAQDSDGNVLKSVSFQMN</sequence>
<keyword evidence="4" id="KW-1185">Reference proteome</keyword>
<dbReference type="InterPro" id="IPR022606">
    <property type="entry name" value="DUF2914"/>
</dbReference>
<organism evidence="3 4">
    <name type="scientific">Geomesophilobacter sediminis</name>
    <dbReference type="NCBI Taxonomy" id="2798584"/>
    <lineage>
        <taxon>Bacteria</taxon>
        <taxon>Pseudomonadati</taxon>
        <taxon>Thermodesulfobacteriota</taxon>
        <taxon>Desulfuromonadia</taxon>
        <taxon>Geobacterales</taxon>
        <taxon>Geobacteraceae</taxon>
        <taxon>Geomesophilobacter</taxon>
    </lineage>
</organism>
<dbReference type="RefSeq" id="WP_199384018.1">
    <property type="nucleotide sequence ID" value="NZ_JAEMHM010000007.1"/>
</dbReference>
<keyword evidence="1" id="KW-0732">Signal</keyword>
<evidence type="ECO:0000256" key="1">
    <source>
        <dbReference type="SAM" id="SignalP"/>
    </source>
</evidence>
<evidence type="ECO:0000313" key="4">
    <source>
        <dbReference type="Proteomes" id="UP000636888"/>
    </source>
</evidence>
<accession>A0A8J7JLP9</accession>
<reference evidence="3" key="1">
    <citation type="submission" date="2020-12" db="EMBL/GenBank/DDBJ databases">
        <title>Geomonas sp. Red875, isolated from river sediment.</title>
        <authorList>
            <person name="Xu Z."/>
            <person name="Zhang Z."/>
            <person name="Masuda Y."/>
            <person name="Itoh H."/>
            <person name="Senoo K."/>
        </authorList>
    </citation>
    <scope>NUCLEOTIDE SEQUENCE</scope>
    <source>
        <strain evidence="3">Red875</strain>
    </source>
</reference>
<dbReference type="Pfam" id="PF11141">
    <property type="entry name" value="DUF2914"/>
    <property type="match status" value="1"/>
</dbReference>
<evidence type="ECO:0000313" key="3">
    <source>
        <dbReference type="EMBL" id="MBJ6725135.1"/>
    </source>
</evidence>
<dbReference type="AlphaFoldDB" id="A0A8J7JLP9"/>
<feature type="domain" description="DUF2914" evidence="2">
    <location>
        <begin position="73"/>
        <end position="134"/>
    </location>
</feature>
<protein>
    <submittedName>
        <fullName evidence="3">DUF2914 domain-containing protein</fullName>
    </submittedName>
</protein>
<evidence type="ECO:0000259" key="2">
    <source>
        <dbReference type="Pfam" id="PF11141"/>
    </source>
</evidence>
<feature type="signal peptide" evidence="1">
    <location>
        <begin position="1"/>
        <end position="26"/>
    </location>
</feature>
<feature type="chain" id="PRO_5035192352" evidence="1">
    <location>
        <begin position="27"/>
        <end position="135"/>
    </location>
</feature>
<dbReference type="EMBL" id="JAEMHM010000007">
    <property type="protein sequence ID" value="MBJ6725135.1"/>
    <property type="molecule type" value="Genomic_DNA"/>
</dbReference>
<dbReference type="Proteomes" id="UP000636888">
    <property type="component" value="Unassembled WGS sequence"/>
</dbReference>
<comment type="caution">
    <text evidence="3">The sequence shown here is derived from an EMBL/GenBank/DDBJ whole genome shotgun (WGS) entry which is preliminary data.</text>
</comment>
<name>A0A8J7JLP9_9BACT</name>
<gene>
    <name evidence="3" type="ORF">JFN93_10485</name>
</gene>
<proteinExistence type="predicted"/>